<dbReference type="EMBL" id="RFFG01000061">
    <property type="protein sequence ID" value="RMI39883.1"/>
    <property type="molecule type" value="Genomic_DNA"/>
</dbReference>
<dbReference type="Proteomes" id="UP000282674">
    <property type="component" value="Unassembled WGS sequence"/>
</dbReference>
<evidence type="ECO:0000256" key="1">
    <source>
        <dbReference type="SAM" id="MobiDB-lite"/>
    </source>
</evidence>
<name>A0A3M2LTI8_9ACTN</name>
<proteinExistence type="predicted"/>
<evidence type="ECO:0000313" key="3">
    <source>
        <dbReference type="Proteomes" id="UP000282674"/>
    </source>
</evidence>
<dbReference type="AlphaFoldDB" id="A0A3M2LTI8"/>
<keyword evidence="3" id="KW-1185">Reference proteome</keyword>
<feature type="region of interest" description="Disordered" evidence="1">
    <location>
        <begin position="55"/>
        <end position="88"/>
    </location>
</feature>
<comment type="caution">
    <text evidence="2">The sequence shown here is derived from an EMBL/GenBank/DDBJ whole genome shotgun (WGS) entry which is preliminary data.</text>
</comment>
<accession>A0A3M2LTI8</accession>
<dbReference type="RefSeq" id="WP_122197514.1">
    <property type="nucleotide sequence ID" value="NZ_JBHSKC010000034.1"/>
</dbReference>
<organism evidence="2 3">
    <name type="scientific">Actinomadura harenae</name>
    <dbReference type="NCBI Taxonomy" id="2483351"/>
    <lineage>
        <taxon>Bacteria</taxon>
        <taxon>Bacillati</taxon>
        <taxon>Actinomycetota</taxon>
        <taxon>Actinomycetes</taxon>
        <taxon>Streptosporangiales</taxon>
        <taxon>Thermomonosporaceae</taxon>
        <taxon>Actinomadura</taxon>
    </lineage>
</organism>
<sequence length="88" mass="9302">MAIMRSIASFAAVIDGIQKVIPVGHLVEDDDELLVGRAHLFEPVEAHLARRAQPVEATVAAPGDRRTVSRPGRGTSSRGKSKTTGGQS</sequence>
<reference evidence="2 3" key="1">
    <citation type="submission" date="2018-10" db="EMBL/GenBank/DDBJ databases">
        <title>Isolation from soil.</title>
        <authorList>
            <person name="Hu J."/>
        </authorList>
    </citation>
    <scope>NUCLEOTIDE SEQUENCE [LARGE SCALE GENOMIC DNA]</scope>
    <source>
        <strain evidence="2 3">NEAU-Ht49</strain>
    </source>
</reference>
<evidence type="ECO:0000313" key="2">
    <source>
        <dbReference type="EMBL" id="RMI39883.1"/>
    </source>
</evidence>
<protein>
    <submittedName>
        <fullName evidence="2">Uncharacterized protein</fullName>
    </submittedName>
</protein>
<feature type="compositionally biased region" description="Polar residues" evidence="1">
    <location>
        <begin position="74"/>
        <end position="88"/>
    </location>
</feature>
<dbReference type="OrthoDB" id="3700926at2"/>
<gene>
    <name evidence="2" type="ORF">EBO15_28360</name>
</gene>